<dbReference type="SUPFAM" id="SSF54862">
    <property type="entry name" value="4Fe-4S ferredoxins"/>
    <property type="match status" value="1"/>
</dbReference>
<dbReference type="FunFam" id="3.30.70.20:FF:000035">
    <property type="entry name" value="Iron hydrogenase 1"/>
    <property type="match status" value="1"/>
</dbReference>
<dbReference type="InterPro" id="IPR009016">
    <property type="entry name" value="Fe_hydrogenase"/>
</dbReference>
<dbReference type="InterPro" id="IPR017896">
    <property type="entry name" value="4Fe4S_Fe-S-bd"/>
</dbReference>
<dbReference type="GO" id="GO:0005506">
    <property type="term" value="F:iron ion binding"/>
    <property type="evidence" value="ECO:0007669"/>
    <property type="project" value="InterPro"/>
</dbReference>
<keyword evidence="4" id="KW-0408">Iron</keyword>
<evidence type="ECO:0000313" key="8">
    <source>
        <dbReference type="EMBL" id="VYS81164.1"/>
    </source>
</evidence>
<dbReference type="SUPFAM" id="SSF53920">
    <property type="entry name" value="Fe-only hydrogenase"/>
    <property type="match status" value="1"/>
</dbReference>
<dbReference type="Pfam" id="PF10588">
    <property type="entry name" value="NADH-G_4Fe-4S_3"/>
    <property type="match status" value="1"/>
</dbReference>
<dbReference type="Pfam" id="PF22117">
    <property type="entry name" value="Fer4_Nqo3"/>
    <property type="match status" value="1"/>
</dbReference>
<dbReference type="InterPro" id="IPR013352">
    <property type="entry name" value="Fe_hydrogenase_subset"/>
</dbReference>
<protein>
    <submittedName>
        <fullName evidence="8">NADP-reducing hydrogenase subunit HndC</fullName>
        <ecNumber evidence="8">1.12.1.3</ecNumber>
    </submittedName>
</protein>
<keyword evidence="2" id="KW-0479">Metal-binding</keyword>
<organism evidence="8">
    <name type="scientific">uncultured Anaerotruncus sp</name>
    <dbReference type="NCBI Taxonomy" id="905011"/>
    <lineage>
        <taxon>Bacteria</taxon>
        <taxon>Bacillati</taxon>
        <taxon>Bacillota</taxon>
        <taxon>Clostridia</taxon>
        <taxon>Eubacteriales</taxon>
        <taxon>Oscillospiraceae</taxon>
        <taxon>Anaerotruncus</taxon>
        <taxon>environmental samples</taxon>
    </lineage>
</organism>
<dbReference type="PANTHER" id="PTHR11615">
    <property type="entry name" value="NITRATE, FORMATE, IRON DEHYDROGENASE"/>
    <property type="match status" value="1"/>
</dbReference>
<dbReference type="NCBIfam" id="TIGR02512">
    <property type="entry name" value="FeFe_hydrog_A"/>
    <property type="match status" value="1"/>
</dbReference>
<dbReference type="InterPro" id="IPR036010">
    <property type="entry name" value="2Fe-2S_ferredoxin-like_sf"/>
</dbReference>
<dbReference type="EC" id="1.12.1.3" evidence="8"/>
<evidence type="ECO:0000256" key="4">
    <source>
        <dbReference type="ARBA" id="ARBA00023004"/>
    </source>
</evidence>
<dbReference type="Pfam" id="PF13510">
    <property type="entry name" value="Fer2_4"/>
    <property type="match status" value="1"/>
</dbReference>
<feature type="domain" description="4Fe-4S His(Cys)3-ligated-type" evidence="7">
    <location>
        <begin position="89"/>
        <end position="128"/>
    </location>
</feature>
<dbReference type="Gene3D" id="3.40.950.10">
    <property type="entry name" value="Fe-only Hydrogenase (Larger Subunit), Chain L, domain 3"/>
    <property type="match status" value="1"/>
</dbReference>
<dbReference type="PROSITE" id="PS00198">
    <property type="entry name" value="4FE4S_FER_1"/>
    <property type="match status" value="1"/>
</dbReference>
<dbReference type="InterPro" id="IPR050340">
    <property type="entry name" value="Cytosolic_Fe-S_CAF"/>
</dbReference>
<dbReference type="InterPro" id="IPR003149">
    <property type="entry name" value="Fe_hydrogenase_ssu"/>
</dbReference>
<dbReference type="GO" id="GO:0050583">
    <property type="term" value="F:hydrogen dehydrogenase (NADP+) activity"/>
    <property type="evidence" value="ECO:0007669"/>
    <property type="project" value="UniProtKB-EC"/>
</dbReference>
<dbReference type="CDD" id="cd00207">
    <property type="entry name" value="fer2"/>
    <property type="match status" value="1"/>
</dbReference>
<evidence type="ECO:0000256" key="1">
    <source>
        <dbReference type="ARBA" id="ARBA00022485"/>
    </source>
</evidence>
<reference evidence="8" key="1">
    <citation type="submission" date="2019-11" db="EMBL/GenBank/DDBJ databases">
        <authorList>
            <person name="Feng L."/>
        </authorList>
    </citation>
    <scope>NUCLEOTIDE SEQUENCE</scope>
    <source>
        <strain evidence="8">AundefinedLFYP135</strain>
    </source>
</reference>
<feature type="domain" description="4Fe-4S ferredoxin-type" evidence="6">
    <location>
        <begin position="148"/>
        <end position="178"/>
    </location>
</feature>
<dbReference type="AlphaFoldDB" id="A0A6N2RKL7"/>
<dbReference type="Gene3D" id="3.30.70.20">
    <property type="match status" value="1"/>
</dbReference>
<dbReference type="GO" id="GO:0051539">
    <property type="term" value="F:4 iron, 4 sulfur cluster binding"/>
    <property type="evidence" value="ECO:0007669"/>
    <property type="project" value="UniProtKB-KW"/>
</dbReference>
<dbReference type="Gene3D" id="4.10.260.20">
    <property type="entry name" value="Iron hydrogenase, small subunit"/>
    <property type="match status" value="1"/>
</dbReference>
<evidence type="ECO:0000256" key="5">
    <source>
        <dbReference type="ARBA" id="ARBA00023014"/>
    </source>
</evidence>
<dbReference type="GO" id="GO:0008901">
    <property type="term" value="F:ferredoxin hydrogenase activity"/>
    <property type="evidence" value="ECO:0007669"/>
    <property type="project" value="InterPro"/>
</dbReference>
<dbReference type="InterPro" id="IPR001041">
    <property type="entry name" value="2Fe-2S_ferredoxin-type"/>
</dbReference>
<dbReference type="PROSITE" id="PS51379">
    <property type="entry name" value="4FE4S_FER_2"/>
    <property type="match status" value="2"/>
</dbReference>
<dbReference type="InterPro" id="IPR036991">
    <property type="entry name" value="Fe_hydrogenase_ssu_sf"/>
</dbReference>
<dbReference type="InterPro" id="IPR004108">
    <property type="entry name" value="Fe_hydrogenase_lsu_C"/>
</dbReference>
<feature type="domain" description="4Fe-4S ferredoxin-type" evidence="6">
    <location>
        <begin position="191"/>
        <end position="220"/>
    </location>
</feature>
<dbReference type="PROSITE" id="PS51839">
    <property type="entry name" value="4FE4S_HC3"/>
    <property type="match status" value="1"/>
</dbReference>
<dbReference type="EMBL" id="CACRSL010000003">
    <property type="protein sequence ID" value="VYS81164.1"/>
    <property type="molecule type" value="Genomic_DNA"/>
</dbReference>
<gene>
    <name evidence="8" type="primary">hndD</name>
    <name evidence="8" type="ORF">AULFYP135_00466</name>
</gene>
<dbReference type="Pfam" id="PF02906">
    <property type="entry name" value="Fe_hyd_lg_C"/>
    <property type="match status" value="1"/>
</dbReference>
<dbReference type="NCBIfam" id="NF040763">
    <property type="entry name" value="FeFe_hydrog_A6"/>
    <property type="match status" value="1"/>
</dbReference>
<evidence type="ECO:0000259" key="7">
    <source>
        <dbReference type="PROSITE" id="PS51839"/>
    </source>
</evidence>
<accession>A0A6N2RKL7</accession>
<evidence type="ECO:0000259" key="6">
    <source>
        <dbReference type="PROSITE" id="PS51379"/>
    </source>
</evidence>
<evidence type="ECO:0000256" key="3">
    <source>
        <dbReference type="ARBA" id="ARBA00022737"/>
    </source>
</evidence>
<dbReference type="SMART" id="SM00902">
    <property type="entry name" value="Fe_hyd_SSU"/>
    <property type="match status" value="1"/>
</dbReference>
<keyword evidence="5" id="KW-0411">Iron-sulfur</keyword>
<dbReference type="InterPro" id="IPR019574">
    <property type="entry name" value="NADH_UbQ_OxRdtase_Gsu_4Fe4S-bd"/>
</dbReference>
<dbReference type="Pfam" id="PF02256">
    <property type="entry name" value="Fe_hyd_SSU"/>
    <property type="match status" value="1"/>
</dbReference>
<evidence type="ECO:0000256" key="2">
    <source>
        <dbReference type="ARBA" id="ARBA00022723"/>
    </source>
</evidence>
<dbReference type="InterPro" id="IPR017900">
    <property type="entry name" value="4Fe4S_Fe_S_CS"/>
</dbReference>
<dbReference type="SMART" id="SM00929">
    <property type="entry name" value="NADH-G_4Fe-4S_3"/>
    <property type="match status" value="1"/>
</dbReference>
<keyword evidence="3" id="KW-0677">Repeat</keyword>
<dbReference type="Gene3D" id="3.10.20.740">
    <property type="match status" value="1"/>
</dbReference>
<name>A0A6N2RKL7_9FIRM</name>
<dbReference type="Gene3D" id="3.40.50.1780">
    <property type="match status" value="1"/>
</dbReference>
<dbReference type="SUPFAM" id="SSF54292">
    <property type="entry name" value="2Fe-2S ferredoxin-like"/>
    <property type="match status" value="1"/>
</dbReference>
<dbReference type="InterPro" id="IPR054351">
    <property type="entry name" value="NADH_UbQ_OxRdtase_ferredoxin"/>
</dbReference>
<dbReference type="InterPro" id="IPR049830">
    <property type="entry name" value="HndD"/>
</dbReference>
<keyword evidence="1" id="KW-0004">4Fe-4S</keyword>
<keyword evidence="8" id="KW-0560">Oxidoreductase</keyword>
<proteinExistence type="predicted"/>
<sequence length="582" mass="63974">MVIPMHIDPNKMVTVKIDGIPVTVPSGTTIMEAAKKIGIKIPSLCHHPDLTVRAFCRICVVEDTWSRRLKTACNNIVDECGDIFTNTEGVRRARRTILELLLANHPQDCLHCERNRKCELQTLAEEFGIRKNAFDPVYRPVPKDLSNPAMVRDMSKCIRCGRCVDACQAVQEVNAIGYSGRSTGFKITTAFEKPLSESPCVYCGQCIAACPVGALYEKDDTQKVWDALSNKDLHVVVQTAPAVRVAIGEEFGMEKGAIATGKMVAALRRLGFDKVFDTNFSADLTIVEEGNELLSRLKSGKNLPMITSCSPGWINYVEKKYPDLLDLVSSCKSPQQMFGAVAKTYYADKMEIPREKMFVVSIMPCVAKKYEAQRPEMNSSGYQDVDVVLTTRELAKMIRLAGIQFGALPEEEFDSPLGLASGAGAIFGTSGGVMEAAVRTVYEIVTGKEPQSLDFNELRGHEGIKEASLDLDGTTVKVAVANGLSNAKILMDKVRAGEADYQFIEIMCCPGGCVGGGGQPFRTTAAIRSNRMTGLYKVDKDSKIRQSHKNPEILALYDEFLGEPNGHLAHELLHTHYTDRSH</sequence>